<accession>A0A7W5VB62</accession>
<dbReference type="Proteomes" id="UP000579945">
    <property type="component" value="Unassembled WGS sequence"/>
</dbReference>
<sequence>MIPDEESRPLIVTGELAEQVNEIAGAGFSAEPMLITTAEGATAYVISDELAQFLAQAMREHVLQVAGREAIPVSLAELEELAGMPLSQASDSDLGADRSRDG</sequence>
<dbReference type="EMBL" id="JACIBV010000003">
    <property type="protein sequence ID" value="MBB3734041.1"/>
    <property type="molecule type" value="Genomic_DNA"/>
</dbReference>
<dbReference type="GeneID" id="95395929"/>
<comment type="caution">
    <text evidence="1">The sequence shown here is derived from an EMBL/GenBank/DDBJ whole genome shotgun (WGS) entry which is preliminary data.</text>
</comment>
<gene>
    <name evidence="1" type="ORF">FHR33_009994</name>
</gene>
<name>A0A7W5VB62_9ACTN</name>
<protein>
    <submittedName>
        <fullName evidence="1">Uncharacterized protein</fullName>
    </submittedName>
</protein>
<reference evidence="1 2" key="1">
    <citation type="submission" date="2020-08" db="EMBL/GenBank/DDBJ databases">
        <title>Sequencing the genomes of 1000 actinobacteria strains.</title>
        <authorList>
            <person name="Klenk H.-P."/>
        </authorList>
    </citation>
    <scope>NUCLEOTIDE SEQUENCE [LARGE SCALE GENOMIC DNA]</scope>
    <source>
        <strain evidence="1 2">DSM 44320</strain>
    </source>
</reference>
<evidence type="ECO:0000313" key="2">
    <source>
        <dbReference type="Proteomes" id="UP000579945"/>
    </source>
</evidence>
<organism evidence="1 2">
    <name type="scientific">Nonomuraea dietziae</name>
    <dbReference type="NCBI Taxonomy" id="65515"/>
    <lineage>
        <taxon>Bacteria</taxon>
        <taxon>Bacillati</taxon>
        <taxon>Actinomycetota</taxon>
        <taxon>Actinomycetes</taxon>
        <taxon>Streptosporangiales</taxon>
        <taxon>Streptosporangiaceae</taxon>
        <taxon>Nonomuraea</taxon>
    </lineage>
</organism>
<proteinExistence type="predicted"/>
<evidence type="ECO:0000313" key="1">
    <source>
        <dbReference type="EMBL" id="MBB3734041.1"/>
    </source>
</evidence>
<dbReference type="RefSeq" id="WP_183663020.1">
    <property type="nucleotide sequence ID" value="NZ_BAAAXX010000004.1"/>
</dbReference>
<keyword evidence="2" id="KW-1185">Reference proteome</keyword>
<dbReference type="AlphaFoldDB" id="A0A7W5VB62"/>